<sequence>MESHRSVCLEAVELEIVQREAELVLLELWIAHTRLSFEGYLAASNALLMLGQELERWKAIEKRLQGPKTI</sequence>
<evidence type="ECO:0000313" key="2">
    <source>
        <dbReference type="Proteomes" id="UP000054903"/>
    </source>
</evidence>
<proteinExistence type="predicted"/>
<keyword evidence="2" id="KW-1185">Reference proteome</keyword>
<dbReference type="Proteomes" id="UP000054903">
    <property type="component" value="Unassembled WGS sequence"/>
</dbReference>
<evidence type="ECO:0000313" key="1">
    <source>
        <dbReference type="EMBL" id="SAK84475.1"/>
    </source>
</evidence>
<comment type="caution">
    <text evidence="1">The sequence shown here is derived from an EMBL/GenBank/DDBJ whole genome shotgun (WGS) entry which is preliminary data.</text>
</comment>
<name>A0A158CQ49_9BURK</name>
<dbReference type="EMBL" id="FCNX02000011">
    <property type="protein sequence ID" value="SAK84475.1"/>
    <property type="molecule type" value="Genomic_DNA"/>
</dbReference>
<reference evidence="1" key="1">
    <citation type="submission" date="2016-01" db="EMBL/GenBank/DDBJ databases">
        <authorList>
            <person name="Peeters C."/>
        </authorList>
    </citation>
    <scope>NUCLEOTIDE SEQUENCE</scope>
    <source>
        <strain evidence="1">LMG 29320</strain>
    </source>
</reference>
<accession>A0A158CQ49</accession>
<organism evidence="1 2">
    <name type="scientific">Caballeronia fortuita</name>
    <dbReference type="NCBI Taxonomy" id="1777138"/>
    <lineage>
        <taxon>Bacteria</taxon>
        <taxon>Pseudomonadati</taxon>
        <taxon>Pseudomonadota</taxon>
        <taxon>Betaproteobacteria</taxon>
        <taxon>Burkholderiales</taxon>
        <taxon>Burkholderiaceae</taxon>
        <taxon>Caballeronia</taxon>
    </lineage>
</organism>
<gene>
    <name evidence="1" type="ORF">AWB77_04405</name>
</gene>
<dbReference type="AlphaFoldDB" id="A0A158CQ49"/>
<dbReference type="RefSeq" id="WP_061136510.1">
    <property type="nucleotide sequence ID" value="NZ_FCNX02000011.1"/>
</dbReference>
<protein>
    <submittedName>
        <fullName evidence="1">Uncharacterized protein</fullName>
    </submittedName>
</protein>